<keyword evidence="5" id="KW-1185">Reference proteome</keyword>
<feature type="domain" description="PI-PLC Y-box" evidence="2">
    <location>
        <begin position="268"/>
        <end position="294"/>
    </location>
</feature>
<dbReference type="PROSITE" id="PS51272">
    <property type="entry name" value="SLH"/>
    <property type="match status" value="3"/>
</dbReference>
<feature type="domain" description="SLH" evidence="3">
    <location>
        <begin position="3"/>
        <end position="66"/>
    </location>
</feature>
<name>A0A1Z4LQ72_9CYAN</name>
<evidence type="ECO:0000259" key="3">
    <source>
        <dbReference type="PROSITE" id="PS51272"/>
    </source>
</evidence>
<dbReference type="Pfam" id="PF00395">
    <property type="entry name" value="SLH"/>
    <property type="match status" value="2"/>
</dbReference>
<dbReference type="GO" id="GO:0035556">
    <property type="term" value="P:intracellular signal transduction"/>
    <property type="evidence" value="ECO:0007669"/>
    <property type="project" value="InterPro"/>
</dbReference>
<evidence type="ECO:0000259" key="2">
    <source>
        <dbReference type="PROSITE" id="PS50008"/>
    </source>
</evidence>
<evidence type="ECO:0000313" key="4">
    <source>
        <dbReference type="EMBL" id="BAY83367.1"/>
    </source>
</evidence>
<dbReference type="InterPro" id="IPR052177">
    <property type="entry name" value="Divisome_Glycosyl_Hydrolase"/>
</dbReference>
<dbReference type="InterPro" id="IPR001711">
    <property type="entry name" value="PLipase_C_Pinositol-sp_Y"/>
</dbReference>
<dbReference type="InterPro" id="IPR001119">
    <property type="entry name" value="SLH_dom"/>
</dbReference>
<dbReference type="GO" id="GO:0006629">
    <property type="term" value="P:lipid metabolic process"/>
    <property type="evidence" value="ECO:0007669"/>
    <property type="project" value="InterPro"/>
</dbReference>
<keyword evidence="1" id="KW-0732">Signal</keyword>
<feature type="domain" description="SLH" evidence="3">
    <location>
        <begin position="132"/>
        <end position="196"/>
    </location>
</feature>
<sequence>MTSSSARFPDITNHWARPFIEALARRGILNGYPDGKFRPNNSVTRAEFAAIITTTFSKIPKKREYVPFVDVPDNYWAASAIKKAYETVFITGFPNNYFRPKDRIQRINALLSIISGLGMTSKVSTDLLPVLGQIYQDADKIPDYAKPTAAITTRAGMVVSYPNPKLLNPTLAATRADVSAFVYQALVWLGEEEPIPSQYIVDPSKFDVPTPPPGSVQIKTKREFRGAWVASVWNSDWPSRAGLEAAQQKAELIQILDKLQELNFNALILQVRPEGDALYQSKYEPWSAWLTGIQGKSPGYDPLEFAISECHKRNIEFHAWFNPYRASTSYRRVKNVSPHIAETNPEVVYRWGTQLWMDPGAKVVQDRIFSVIMDVVQRYDVDGIHLDDYFYPYPINNLSFPDSKTYAAYRNAGGRLSLSDWRRNNVNIMMQRLWKGINSVKSHVKFGISPFGIYRPGQPAGIKGLDAYEALYADAKKWLEQGWLDYIAPQLYWRIDQTAQSYPVLLRWWTSINSKQRHVYAGNSVARLDGKAWKQKEIVKQVTISRNLQDQLSLGNIFFSASGIQENRQGIADKFKSLLYKEPALVPTMSWKDTIPPASPVAVETENRKITWATGGGEIRSWTLYKKSGSNWILEQVLPEEKTETTVEPGTYAVCAIDRMANQSAGIVVTI</sequence>
<evidence type="ECO:0008006" key="6">
    <source>
        <dbReference type="Google" id="ProtNLM"/>
    </source>
</evidence>
<dbReference type="Proteomes" id="UP000218418">
    <property type="component" value="Chromosome"/>
</dbReference>
<organism evidence="4 5">
    <name type="scientific">Calothrix parasitica NIES-267</name>
    <dbReference type="NCBI Taxonomy" id="1973488"/>
    <lineage>
        <taxon>Bacteria</taxon>
        <taxon>Bacillati</taxon>
        <taxon>Cyanobacteriota</taxon>
        <taxon>Cyanophyceae</taxon>
        <taxon>Nostocales</taxon>
        <taxon>Calotrichaceae</taxon>
        <taxon>Calothrix</taxon>
    </lineage>
</organism>
<dbReference type="PROSITE" id="PS50008">
    <property type="entry name" value="PIPLC_Y_DOMAIN"/>
    <property type="match status" value="1"/>
</dbReference>
<evidence type="ECO:0000313" key="5">
    <source>
        <dbReference type="Proteomes" id="UP000218418"/>
    </source>
</evidence>
<evidence type="ECO:0000256" key="1">
    <source>
        <dbReference type="ARBA" id="ARBA00022729"/>
    </source>
</evidence>
<proteinExistence type="predicted"/>
<dbReference type="Gene3D" id="3.20.20.80">
    <property type="entry name" value="Glycosidases"/>
    <property type="match status" value="1"/>
</dbReference>
<dbReference type="GO" id="GO:0004435">
    <property type="term" value="F:phosphatidylinositol-4,5-bisphosphate phospholipase C activity"/>
    <property type="evidence" value="ECO:0007669"/>
    <property type="project" value="InterPro"/>
</dbReference>
<dbReference type="InterPro" id="IPR017853">
    <property type="entry name" value="GH"/>
</dbReference>
<protein>
    <recommendedName>
        <fullName evidence="6">Glycosyl hydrolase-like 10 domain-containing protein</fullName>
    </recommendedName>
</protein>
<accession>A0A1Z4LQ72</accession>
<gene>
    <name evidence="4" type="ORF">NIES267_28550</name>
</gene>
<dbReference type="InterPro" id="IPR003790">
    <property type="entry name" value="GHL10"/>
</dbReference>
<dbReference type="PANTHER" id="PTHR43405">
    <property type="entry name" value="GLYCOSYL HYDROLASE DIGH"/>
    <property type="match status" value="1"/>
</dbReference>
<dbReference type="PANTHER" id="PTHR43405:SF1">
    <property type="entry name" value="GLYCOSYL HYDROLASE DIGH"/>
    <property type="match status" value="1"/>
</dbReference>
<feature type="domain" description="SLH" evidence="3">
    <location>
        <begin position="67"/>
        <end position="127"/>
    </location>
</feature>
<dbReference type="OrthoDB" id="9759810at2"/>
<dbReference type="SUPFAM" id="SSF51445">
    <property type="entry name" value="(Trans)glycosidases"/>
    <property type="match status" value="1"/>
</dbReference>
<reference evidence="4 5" key="1">
    <citation type="submission" date="2017-06" db="EMBL/GenBank/DDBJ databases">
        <title>Genome sequencing of cyanobaciteial culture collection at National Institute for Environmental Studies (NIES).</title>
        <authorList>
            <person name="Hirose Y."/>
            <person name="Shimura Y."/>
            <person name="Fujisawa T."/>
            <person name="Nakamura Y."/>
            <person name="Kawachi M."/>
        </authorList>
    </citation>
    <scope>NUCLEOTIDE SEQUENCE [LARGE SCALE GENOMIC DNA]</scope>
    <source>
        <strain evidence="4 5">NIES-267</strain>
    </source>
</reference>
<dbReference type="Pfam" id="PF02638">
    <property type="entry name" value="GHL10"/>
    <property type="match status" value="1"/>
</dbReference>
<dbReference type="EMBL" id="AP018227">
    <property type="protein sequence ID" value="BAY83367.1"/>
    <property type="molecule type" value="Genomic_DNA"/>
</dbReference>
<dbReference type="AlphaFoldDB" id="A0A1Z4LQ72"/>